<dbReference type="Proteomes" id="UP000095284">
    <property type="component" value="Unplaced"/>
</dbReference>
<dbReference type="AlphaFoldDB" id="A0A1I7S8M1"/>
<dbReference type="EMBL" id="CAJFDI010000001">
    <property type="protein sequence ID" value="CAD5211953.1"/>
    <property type="molecule type" value="Genomic_DNA"/>
</dbReference>
<name>A0A1I7S8M1_BURXY</name>
<evidence type="ECO:0000313" key="3">
    <source>
        <dbReference type="Proteomes" id="UP000659654"/>
    </source>
</evidence>
<dbReference type="WBParaSite" id="BXY_0936400.1">
    <property type="protein sequence ID" value="BXY_0936400.1"/>
    <property type="gene ID" value="BXY_0936400"/>
</dbReference>
<proteinExistence type="predicted"/>
<sequence>MTSLRSDVQYSYFNELWSFPKELWSRSAFSEVFKTLLDSLEVLGFTLMTPYAQSSYFTELWSPPKDLCGRQKIRRFSKRSVDPPSGLWSRPDSSETFKTFLGSPEGLGFTLMTLYVQWSYITELWSSPKDLRSSPRDL</sequence>
<gene>
    <name evidence="1" type="ORF">BXYJ_LOCUS2678</name>
</gene>
<evidence type="ECO:0000313" key="4">
    <source>
        <dbReference type="WBParaSite" id="BXY_0936400.1"/>
    </source>
</evidence>
<dbReference type="EMBL" id="CAJFCV020000001">
    <property type="protein sequence ID" value="CAG9089508.1"/>
    <property type="molecule type" value="Genomic_DNA"/>
</dbReference>
<keyword evidence="3" id="KW-1185">Reference proteome</keyword>
<organism evidence="2 4">
    <name type="scientific">Bursaphelenchus xylophilus</name>
    <name type="common">Pinewood nematode worm</name>
    <name type="synonym">Aphelenchoides xylophilus</name>
    <dbReference type="NCBI Taxonomy" id="6326"/>
    <lineage>
        <taxon>Eukaryota</taxon>
        <taxon>Metazoa</taxon>
        <taxon>Ecdysozoa</taxon>
        <taxon>Nematoda</taxon>
        <taxon>Chromadorea</taxon>
        <taxon>Rhabditida</taxon>
        <taxon>Tylenchina</taxon>
        <taxon>Tylenchomorpha</taxon>
        <taxon>Aphelenchoidea</taxon>
        <taxon>Aphelenchoididae</taxon>
        <taxon>Bursaphelenchus</taxon>
    </lineage>
</organism>
<evidence type="ECO:0000313" key="2">
    <source>
        <dbReference type="Proteomes" id="UP000095284"/>
    </source>
</evidence>
<reference evidence="1" key="2">
    <citation type="submission" date="2020-09" db="EMBL/GenBank/DDBJ databases">
        <authorList>
            <person name="Kikuchi T."/>
        </authorList>
    </citation>
    <scope>NUCLEOTIDE SEQUENCE</scope>
    <source>
        <strain evidence="1">Ka4C1</strain>
    </source>
</reference>
<dbReference type="Proteomes" id="UP000659654">
    <property type="component" value="Unassembled WGS sequence"/>
</dbReference>
<accession>A0A1I7S8M1</accession>
<reference evidence="4" key="1">
    <citation type="submission" date="2016-11" db="UniProtKB">
        <authorList>
            <consortium name="WormBaseParasite"/>
        </authorList>
    </citation>
    <scope>IDENTIFICATION</scope>
</reference>
<dbReference type="Proteomes" id="UP000582659">
    <property type="component" value="Unassembled WGS sequence"/>
</dbReference>
<protein>
    <submittedName>
        <fullName evidence="1">(pine wood nematode) hypothetical protein</fullName>
    </submittedName>
</protein>
<evidence type="ECO:0000313" key="1">
    <source>
        <dbReference type="EMBL" id="CAD5211953.1"/>
    </source>
</evidence>